<dbReference type="PANTHER" id="PTHR43532:SF1">
    <property type="entry name" value="GLUCOSE-1-PHOSPHATE THYMIDYLYLTRANSFERASE 1"/>
    <property type="match status" value="1"/>
</dbReference>
<evidence type="ECO:0000259" key="12">
    <source>
        <dbReference type="Pfam" id="PF00483"/>
    </source>
</evidence>
<dbReference type="Gene3D" id="3.90.550.10">
    <property type="entry name" value="Spore Coat Polysaccharide Biosynthesis Protein SpsA, Chain A"/>
    <property type="match status" value="1"/>
</dbReference>
<evidence type="ECO:0000256" key="10">
    <source>
        <dbReference type="ARBA" id="ARBA00032598"/>
    </source>
</evidence>
<dbReference type="GO" id="GO:0046872">
    <property type="term" value="F:metal ion binding"/>
    <property type="evidence" value="ECO:0007669"/>
    <property type="project" value="UniProtKB-KW"/>
</dbReference>
<feature type="domain" description="Nucleotidyl transferase" evidence="12">
    <location>
        <begin position="1"/>
        <end position="121"/>
    </location>
</feature>
<dbReference type="Pfam" id="PF00483">
    <property type="entry name" value="NTP_transferase"/>
    <property type="match status" value="1"/>
</dbReference>
<evidence type="ECO:0000256" key="6">
    <source>
        <dbReference type="ARBA" id="ARBA00022695"/>
    </source>
</evidence>
<evidence type="ECO:0000256" key="11">
    <source>
        <dbReference type="ARBA" id="ARBA00049336"/>
    </source>
</evidence>
<dbReference type="GO" id="GO:0008879">
    <property type="term" value="F:glucose-1-phosphate thymidylyltransferase activity"/>
    <property type="evidence" value="ECO:0007669"/>
    <property type="project" value="UniProtKB-EC"/>
</dbReference>
<proteinExistence type="inferred from homology"/>
<keyword evidence="5" id="KW-0808">Transferase</keyword>
<evidence type="ECO:0000256" key="7">
    <source>
        <dbReference type="ARBA" id="ARBA00022723"/>
    </source>
</evidence>
<comment type="caution">
    <text evidence="13">The sequence shown here is derived from an EMBL/GenBank/DDBJ whole genome shotgun (WGS) entry which is preliminary data.</text>
</comment>
<name>A0A7W1WUV6_9BACL</name>
<protein>
    <recommendedName>
        <fullName evidence="4">Glucose-1-phosphate thymidylyltransferase</fullName>
        <ecNumber evidence="3">2.7.7.24</ecNumber>
    </recommendedName>
    <alternativeName>
        <fullName evidence="10">dTDP-glucose pyrophosphorylase</fullName>
    </alternativeName>
    <alternativeName>
        <fullName evidence="9">dTDP-glucose synthase</fullName>
    </alternativeName>
</protein>
<comment type="similarity">
    <text evidence="2">Belongs to the glucose-1-phosphate thymidylyltransferase family.</text>
</comment>
<evidence type="ECO:0000256" key="1">
    <source>
        <dbReference type="ARBA" id="ARBA00001946"/>
    </source>
</evidence>
<dbReference type="AlphaFoldDB" id="A0A7W1WUV6"/>
<sequence>MMKAGINEIGIVINPQQRGIIDYLSVFNEKLKIQYLYQTEQLGIAHALTKAQSFVGNDSFILMLGDNLIAEPIETLKQAYIGNKGALLLSQIENASDYGIAEIKNNRVVNVEEKPEFPKSKVKSDIMCKFGFG</sequence>
<reference evidence="13 14" key="1">
    <citation type="submission" date="2020-07" db="EMBL/GenBank/DDBJ databases">
        <authorList>
            <person name="Feng H."/>
        </authorList>
    </citation>
    <scope>NUCLEOTIDE SEQUENCE [LARGE SCALE GENOMIC DNA]</scope>
    <source>
        <strain evidence="14">s-10</strain>
    </source>
</reference>
<evidence type="ECO:0000256" key="2">
    <source>
        <dbReference type="ARBA" id="ARBA00010480"/>
    </source>
</evidence>
<evidence type="ECO:0000313" key="13">
    <source>
        <dbReference type="EMBL" id="MBA4496530.1"/>
    </source>
</evidence>
<dbReference type="InterPro" id="IPR029044">
    <property type="entry name" value="Nucleotide-diphossugar_trans"/>
</dbReference>
<dbReference type="InterPro" id="IPR005907">
    <property type="entry name" value="G1P_thy_trans_s"/>
</dbReference>
<evidence type="ECO:0000256" key="9">
    <source>
        <dbReference type="ARBA" id="ARBA00032492"/>
    </source>
</evidence>
<accession>A0A7W1WUV6</accession>
<organism evidence="13 14">
    <name type="scientific">Paenactinomyces guangxiensis</name>
    <dbReference type="NCBI Taxonomy" id="1490290"/>
    <lineage>
        <taxon>Bacteria</taxon>
        <taxon>Bacillati</taxon>
        <taxon>Bacillota</taxon>
        <taxon>Bacilli</taxon>
        <taxon>Bacillales</taxon>
        <taxon>Thermoactinomycetaceae</taxon>
        <taxon>Paenactinomyces</taxon>
    </lineage>
</organism>
<keyword evidence="8" id="KW-0460">Magnesium</keyword>
<gene>
    <name evidence="13" type="ORF">H1191_19945</name>
</gene>
<dbReference type="EC" id="2.7.7.24" evidence="3"/>
<evidence type="ECO:0000256" key="5">
    <source>
        <dbReference type="ARBA" id="ARBA00022679"/>
    </source>
</evidence>
<dbReference type="EMBL" id="JACEIQ010000043">
    <property type="protein sequence ID" value="MBA4496530.1"/>
    <property type="molecule type" value="Genomic_DNA"/>
</dbReference>
<dbReference type="PANTHER" id="PTHR43532">
    <property type="entry name" value="GLUCOSE-1-PHOSPHATE THYMIDYLYLTRANSFERASE"/>
    <property type="match status" value="1"/>
</dbReference>
<evidence type="ECO:0000256" key="8">
    <source>
        <dbReference type="ARBA" id="ARBA00022842"/>
    </source>
</evidence>
<keyword evidence="14" id="KW-1185">Reference proteome</keyword>
<dbReference type="InterPro" id="IPR005835">
    <property type="entry name" value="NTP_transferase_dom"/>
</dbReference>
<keyword evidence="7" id="KW-0479">Metal-binding</keyword>
<evidence type="ECO:0000256" key="4">
    <source>
        <dbReference type="ARBA" id="ARBA00017654"/>
    </source>
</evidence>
<comment type="cofactor">
    <cofactor evidence="1">
        <name>Mg(2+)</name>
        <dbReference type="ChEBI" id="CHEBI:18420"/>
    </cofactor>
</comment>
<evidence type="ECO:0000256" key="3">
    <source>
        <dbReference type="ARBA" id="ARBA00012461"/>
    </source>
</evidence>
<evidence type="ECO:0000313" key="14">
    <source>
        <dbReference type="Proteomes" id="UP000535491"/>
    </source>
</evidence>
<comment type="catalytic activity">
    <reaction evidence="11">
        <text>dTTP + alpha-D-glucose 1-phosphate + H(+) = dTDP-alpha-D-glucose + diphosphate</text>
        <dbReference type="Rhea" id="RHEA:15225"/>
        <dbReference type="ChEBI" id="CHEBI:15378"/>
        <dbReference type="ChEBI" id="CHEBI:33019"/>
        <dbReference type="ChEBI" id="CHEBI:37568"/>
        <dbReference type="ChEBI" id="CHEBI:57477"/>
        <dbReference type="ChEBI" id="CHEBI:58601"/>
        <dbReference type="EC" id="2.7.7.24"/>
    </reaction>
</comment>
<dbReference type="Proteomes" id="UP000535491">
    <property type="component" value="Unassembled WGS sequence"/>
</dbReference>
<keyword evidence="6" id="KW-0548">Nucleotidyltransferase</keyword>
<dbReference type="SUPFAM" id="SSF53448">
    <property type="entry name" value="Nucleotide-diphospho-sugar transferases"/>
    <property type="match status" value="1"/>
</dbReference>